<dbReference type="Proteomes" id="UP000813461">
    <property type="component" value="Unassembled WGS sequence"/>
</dbReference>
<name>A0A8K0QX22_9PLEO</name>
<comment type="caution">
    <text evidence="2">The sequence shown here is derived from an EMBL/GenBank/DDBJ whole genome shotgun (WGS) entry which is preliminary data.</text>
</comment>
<organism evidence="2 3">
    <name type="scientific">Paraphoma chrysanthemicola</name>
    <dbReference type="NCBI Taxonomy" id="798071"/>
    <lineage>
        <taxon>Eukaryota</taxon>
        <taxon>Fungi</taxon>
        <taxon>Dikarya</taxon>
        <taxon>Ascomycota</taxon>
        <taxon>Pezizomycotina</taxon>
        <taxon>Dothideomycetes</taxon>
        <taxon>Pleosporomycetidae</taxon>
        <taxon>Pleosporales</taxon>
        <taxon>Pleosporineae</taxon>
        <taxon>Phaeosphaeriaceae</taxon>
        <taxon>Paraphoma</taxon>
    </lineage>
</organism>
<reference evidence="2" key="1">
    <citation type="journal article" date="2021" name="Nat. Commun.">
        <title>Genetic determinants of endophytism in the Arabidopsis root mycobiome.</title>
        <authorList>
            <person name="Mesny F."/>
            <person name="Miyauchi S."/>
            <person name="Thiergart T."/>
            <person name="Pickel B."/>
            <person name="Atanasova L."/>
            <person name="Karlsson M."/>
            <person name="Huettel B."/>
            <person name="Barry K.W."/>
            <person name="Haridas S."/>
            <person name="Chen C."/>
            <person name="Bauer D."/>
            <person name="Andreopoulos W."/>
            <person name="Pangilinan J."/>
            <person name="LaButti K."/>
            <person name="Riley R."/>
            <person name="Lipzen A."/>
            <person name="Clum A."/>
            <person name="Drula E."/>
            <person name="Henrissat B."/>
            <person name="Kohler A."/>
            <person name="Grigoriev I.V."/>
            <person name="Martin F.M."/>
            <person name="Hacquard S."/>
        </authorList>
    </citation>
    <scope>NUCLEOTIDE SEQUENCE</scope>
    <source>
        <strain evidence="2">MPI-SDFR-AT-0120</strain>
    </source>
</reference>
<gene>
    <name evidence="2" type="ORF">FB567DRAFT_150833</name>
</gene>
<sequence length="264" mass="30277">MSNKGNPFSVKFTNEIPETFADYEGRLWHEEPLVSLAFALHTTLLNALVTLFAVALLSLLYDITPRLRERRYPRIDSRSISYTSSVPNALRRRYHEPTTIARFLLRGTKSVVHMILFLLVQYTITRSTTIAARWLSYVLANDFDRRQCKLREALGYSCMTTVRWLTFLNMCAVAALLCLCKKTLRTRSSPTLLGQRRALVQRALLRVADELLATPTTVVTLQRQFSPRMRLKMLLLQAVVSVALVWVMDGVVTLVEVRAVRERD</sequence>
<keyword evidence="1" id="KW-1133">Transmembrane helix</keyword>
<dbReference type="AlphaFoldDB" id="A0A8K0QX22"/>
<protein>
    <submittedName>
        <fullName evidence="2">Uncharacterized protein</fullName>
    </submittedName>
</protein>
<accession>A0A8K0QX22</accession>
<keyword evidence="1" id="KW-0472">Membrane</keyword>
<feature type="transmembrane region" description="Helical" evidence="1">
    <location>
        <begin position="154"/>
        <end position="179"/>
    </location>
</feature>
<feature type="transmembrane region" description="Helical" evidence="1">
    <location>
        <begin position="233"/>
        <end position="255"/>
    </location>
</feature>
<feature type="transmembrane region" description="Helical" evidence="1">
    <location>
        <begin position="111"/>
        <end position="134"/>
    </location>
</feature>
<evidence type="ECO:0000313" key="3">
    <source>
        <dbReference type="Proteomes" id="UP000813461"/>
    </source>
</evidence>
<evidence type="ECO:0000313" key="2">
    <source>
        <dbReference type="EMBL" id="KAH7076004.1"/>
    </source>
</evidence>
<keyword evidence="3" id="KW-1185">Reference proteome</keyword>
<dbReference type="EMBL" id="JAGMVJ010000019">
    <property type="protein sequence ID" value="KAH7076004.1"/>
    <property type="molecule type" value="Genomic_DNA"/>
</dbReference>
<feature type="transmembrane region" description="Helical" evidence="1">
    <location>
        <begin position="36"/>
        <end position="61"/>
    </location>
</feature>
<proteinExistence type="predicted"/>
<keyword evidence="1" id="KW-0812">Transmembrane</keyword>
<evidence type="ECO:0000256" key="1">
    <source>
        <dbReference type="SAM" id="Phobius"/>
    </source>
</evidence>